<dbReference type="AlphaFoldDB" id="A0A160TZ83"/>
<keyword evidence="1" id="KW-0472">Membrane</keyword>
<organism evidence="2">
    <name type="scientific">hydrothermal vent metagenome</name>
    <dbReference type="NCBI Taxonomy" id="652676"/>
    <lineage>
        <taxon>unclassified sequences</taxon>
        <taxon>metagenomes</taxon>
        <taxon>ecological metagenomes</taxon>
    </lineage>
</organism>
<evidence type="ECO:0000313" key="2">
    <source>
        <dbReference type="EMBL" id="CUS57035.1"/>
    </source>
</evidence>
<protein>
    <submittedName>
        <fullName evidence="2">Uncharacterized protein</fullName>
    </submittedName>
</protein>
<feature type="transmembrane region" description="Helical" evidence="1">
    <location>
        <begin position="114"/>
        <end position="137"/>
    </location>
</feature>
<feature type="transmembrane region" description="Helical" evidence="1">
    <location>
        <begin position="81"/>
        <end position="102"/>
    </location>
</feature>
<keyword evidence="1" id="KW-1133">Transmembrane helix</keyword>
<feature type="transmembrane region" description="Helical" evidence="1">
    <location>
        <begin position="158"/>
        <end position="181"/>
    </location>
</feature>
<sequence length="378" mass="41320">MADDANDLSQDDIAYFANRPSPEYDEVVLQADYAARAAISFYRFRQLGGGRNGTTPETKMKFGKSTGRGIHYVSDHPQVRILNLSVIALLILFESAANAYFFAQQSEFGISGGIFQAAAVSLANVATSYFIIGFWGLRHASIGLDPNKSLLGFDSRNVTKAFGIVAVIMGIIIVLLVNLSAAHYRNLLDLKATLGDTPGALEAFNEHTSTIPRFLIDSDICQSILQSPMGESIGSAATNAMCRPFALHSLDAMVLFALGLAISAIAAFEGRKADASFPGFSDAARGIERSRRDLQDALDDYYDSYEDALEDAEKDFGKLSPKQKVGLRRAMDARVSPFRRLLETDPDIMRDEFDVPEEVVEHISGKKPKIMPRAENDA</sequence>
<accession>A0A160TZ83</accession>
<name>A0A160TZ83_9ZZZZ</name>
<proteinExistence type="predicted"/>
<dbReference type="EMBL" id="CZQD01000035">
    <property type="protein sequence ID" value="CUS57035.1"/>
    <property type="molecule type" value="Genomic_DNA"/>
</dbReference>
<reference evidence="2" key="1">
    <citation type="submission" date="2015-10" db="EMBL/GenBank/DDBJ databases">
        <authorList>
            <person name="Gilbert D.G."/>
        </authorList>
    </citation>
    <scope>NUCLEOTIDE SEQUENCE</scope>
</reference>
<gene>
    <name evidence="2" type="ORF">MGWOODY_Hyp1589</name>
</gene>
<keyword evidence="1" id="KW-0812">Transmembrane</keyword>
<evidence type="ECO:0000256" key="1">
    <source>
        <dbReference type="SAM" id="Phobius"/>
    </source>
</evidence>
<feature type="transmembrane region" description="Helical" evidence="1">
    <location>
        <begin position="245"/>
        <end position="268"/>
    </location>
</feature>